<organism evidence="2 3">
    <name type="scientific">Penicillium cosmopolitanum</name>
    <dbReference type="NCBI Taxonomy" id="1131564"/>
    <lineage>
        <taxon>Eukaryota</taxon>
        <taxon>Fungi</taxon>
        <taxon>Dikarya</taxon>
        <taxon>Ascomycota</taxon>
        <taxon>Pezizomycotina</taxon>
        <taxon>Eurotiomycetes</taxon>
        <taxon>Eurotiomycetidae</taxon>
        <taxon>Eurotiales</taxon>
        <taxon>Aspergillaceae</taxon>
        <taxon>Penicillium</taxon>
    </lineage>
</organism>
<evidence type="ECO:0000313" key="3">
    <source>
        <dbReference type="Proteomes" id="UP001147747"/>
    </source>
</evidence>
<evidence type="ECO:0008006" key="4">
    <source>
        <dbReference type="Google" id="ProtNLM"/>
    </source>
</evidence>
<evidence type="ECO:0000313" key="2">
    <source>
        <dbReference type="EMBL" id="KAJ5414600.1"/>
    </source>
</evidence>
<dbReference type="Gene3D" id="3.40.30.10">
    <property type="entry name" value="Glutaredoxin"/>
    <property type="match status" value="1"/>
</dbReference>
<dbReference type="EMBL" id="JAPZBU010000003">
    <property type="protein sequence ID" value="KAJ5414600.1"/>
    <property type="molecule type" value="Genomic_DNA"/>
</dbReference>
<dbReference type="AlphaFoldDB" id="A0A9W9WBX2"/>
<name>A0A9W9WBX2_9EURO</name>
<sequence>MSAHATTESDDEALFAALEHEEDTSYRDHRIQQLNAEYASKKTNRDAKNAATANTTTTYPSISGDQAVLDFTTRSTRCIVHFAHDDFARCMVMDKRLSELAARHYEVSFARVDVRSTPFLTEKLGIRVLPCVIGFKDGVGVTRVVGFEGLGARGNDAGESFSVKVLEKRLLGKDVLLQAKFSDDDNDEDEESGSEGEEVRRGPRVKKNKTIRSGIIRGDDDDDDWE</sequence>
<accession>A0A9W9WBX2</accession>
<keyword evidence="3" id="KW-1185">Reference proteome</keyword>
<dbReference type="PANTHER" id="PTHR21148">
    <property type="entry name" value="THIOREDOXIN DOMAIN-CONTAINING PROTEIN 9"/>
    <property type="match status" value="1"/>
</dbReference>
<evidence type="ECO:0000256" key="1">
    <source>
        <dbReference type="SAM" id="MobiDB-lite"/>
    </source>
</evidence>
<reference evidence="2" key="1">
    <citation type="submission" date="2022-12" db="EMBL/GenBank/DDBJ databases">
        <authorList>
            <person name="Petersen C."/>
        </authorList>
    </citation>
    <scope>NUCLEOTIDE SEQUENCE</scope>
    <source>
        <strain evidence="2">IBT 29677</strain>
    </source>
</reference>
<dbReference type="Proteomes" id="UP001147747">
    <property type="component" value="Unassembled WGS sequence"/>
</dbReference>
<reference evidence="2" key="2">
    <citation type="journal article" date="2023" name="IMA Fungus">
        <title>Comparative genomic study of the Penicillium genus elucidates a diverse pangenome and 15 lateral gene transfer events.</title>
        <authorList>
            <person name="Petersen C."/>
            <person name="Sorensen T."/>
            <person name="Nielsen M.R."/>
            <person name="Sondergaard T.E."/>
            <person name="Sorensen J.L."/>
            <person name="Fitzpatrick D.A."/>
            <person name="Frisvad J.C."/>
            <person name="Nielsen K.L."/>
        </authorList>
    </citation>
    <scope>NUCLEOTIDE SEQUENCE</scope>
    <source>
        <strain evidence="2">IBT 29677</strain>
    </source>
</reference>
<dbReference type="SUPFAM" id="SSF52833">
    <property type="entry name" value="Thioredoxin-like"/>
    <property type="match status" value="1"/>
</dbReference>
<dbReference type="InterPro" id="IPR036249">
    <property type="entry name" value="Thioredoxin-like_sf"/>
</dbReference>
<dbReference type="CDD" id="cd02989">
    <property type="entry name" value="Phd_like_TxnDC9"/>
    <property type="match status" value="1"/>
</dbReference>
<dbReference type="RefSeq" id="XP_056494446.1">
    <property type="nucleotide sequence ID" value="XM_056625864.1"/>
</dbReference>
<dbReference type="GeneID" id="81364844"/>
<dbReference type="OrthoDB" id="10257948at2759"/>
<proteinExistence type="predicted"/>
<feature type="region of interest" description="Disordered" evidence="1">
    <location>
        <begin position="182"/>
        <end position="226"/>
    </location>
</feature>
<protein>
    <recommendedName>
        <fullName evidence="4">Thioredoxin domain-containing protein</fullName>
    </recommendedName>
</protein>
<gene>
    <name evidence="2" type="ORF">N7509_001227</name>
</gene>
<comment type="caution">
    <text evidence="2">The sequence shown here is derived from an EMBL/GenBank/DDBJ whole genome shotgun (WGS) entry which is preliminary data.</text>
</comment>
<feature type="compositionally biased region" description="Acidic residues" evidence="1">
    <location>
        <begin position="184"/>
        <end position="196"/>
    </location>
</feature>